<evidence type="ECO:0000313" key="3">
    <source>
        <dbReference type="EMBL" id="CAJ0562270.1"/>
    </source>
</evidence>
<feature type="region of interest" description="Disordered" evidence="1">
    <location>
        <begin position="1"/>
        <end position="20"/>
    </location>
</feature>
<sequence>MARRTMRLENMATTPGRAEKSPVAPAGLHVLIQIQRVRVLAASSTHFPAYGRMEVITSIFNYFWALPAMVKILIVSLIVMDVAFSTLYGITGKYKKLYKLVFPKQKKQYKKSGGKNSYKAGKAN</sequence>
<reference evidence="3" key="1">
    <citation type="submission" date="2023-06" db="EMBL/GenBank/DDBJ databases">
        <authorList>
            <person name="Delattre M."/>
        </authorList>
    </citation>
    <scope>NUCLEOTIDE SEQUENCE</scope>
    <source>
        <strain evidence="3">AF72</strain>
    </source>
</reference>
<feature type="non-terminal residue" evidence="3">
    <location>
        <position position="1"/>
    </location>
</feature>
<evidence type="ECO:0000313" key="4">
    <source>
        <dbReference type="Proteomes" id="UP001177023"/>
    </source>
</evidence>
<keyword evidence="2" id="KW-0472">Membrane</keyword>
<evidence type="ECO:0000256" key="1">
    <source>
        <dbReference type="SAM" id="MobiDB-lite"/>
    </source>
</evidence>
<feature type="transmembrane region" description="Helical" evidence="2">
    <location>
        <begin position="65"/>
        <end position="90"/>
    </location>
</feature>
<name>A0AA36C7T5_9BILA</name>
<dbReference type="EMBL" id="CATQJA010000641">
    <property type="protein sequence ID" value="CAJ0562270.1"/>
    <property type="molecule type" value="Genomic_DNA"/>
</dbReference>
<protein>
    <submittedName>
        <fullName evidence="3">Uncharacterized protein</fullName>
    </submittedName>
</protein>
<dbReference type="Proteomes" id="UP001177023">
    <property type="component" value="Unassembled WGS sequence"/>
</dbReference>
<accession>A0AA36C7T5</accession>
<gene>
    <name evidence="3" type="ORF">MSPICULIGERA_LOCUS2074</name>
</gene>
<keyword evidence="2" id="KW-1133">Transmembrane helix</keyword>
<evidence type="ECO:0000256" key="2">
    <source>
        <dbReference type="SAM" id="Phobius"/>
    </source>
</evidence>
<dbReference type="AlphaFoldDB" id="A0AA36C7T5"/>
<keyword evidence="2" id="KW-0812">Transmembrane</keyword>
<organism evidence="3 4">
    <name type="scientific">Mesorhabditis spiculigera</name>
    <dbReference type="NCBI Taxonomy" id="96644"/>
    <lineage>
        <taxon>Eukaryota</taxon>
        <taxon>Metazoa</taxon>
        <taxon>Ecdysozoa</taxon>
        <taxon>Nematoda</taxon>
        <taxon>Chromadorea</taxon>
        <taxon>Rhabditida</taxon>
        <taxon>Rhabditina</taxon>
        <taxon>Rhabditomorpha</taxon>
        <taxon>Rhabditoidea</taxon>
        <taxon>Rhabditidae</taxon>
        <taxon>Mesorhabditinae</taxon>
        <taxon>Mesorhabditis</taxon>
    </lineage>
</organism>
<keyword evidence="4" id="KW-1185">Reference proteome</keyword>
<proteinExistence type="predicted"/>
<comment type="caution">
    <text evidence="3">The sequence shown here is derived from an EMBL/GenBank/DDBJ whole genome shotgun (WGS) entry which is preliminary data.</text>
</comment>